<dbReference type="OrthoDB" id="4844140at2759"/>
<organism evidence="3 4">
    <name type="scientific">Colletotrichum abscissum</name>
    <dbReference type="NCBI Taxonomy" id="1671311"/>
    <lineage>
        <taxon>Eukaryota</taxon>
        <taxon>Fungi</taxon>
        <taxon>Dikarya</taxon>
        <taxon>Ascomycota</taxon>
        <taxon>Pezizomycotina</taxon>
        <taxon>Sordariomycetes</taxon>
        <taxon>Hypocreomycetidae</taxon>
        <taxon>Glomerellales</taxon>
        <taxon>Glomerellaceae</taxon>
        <taxon>Colletotrichum</taxon>
        <taxon>Colletotrichum acutatum species complex</taxon>
    </lineage>
</organism>
<feature type="compositionally biased region" description="Polar residues" evidence="1">
    <location>
        <begin position="1165"/>
        <end position="1174"/>
    </location>
</feature>
<name>A0A9P9XLI9_9PEZI</name>
<dbReference type="InterPro" id="IPR010487">
    <property type="entry name" value="NGRN/Rrg9"/>
</dbReference>
<dbReference type="PANTHER" id="PTHR10622">
    <property type="entry name" value="HET DOMAIN-CONTAINING PROTEIN"/>
    <property type="match status" value="1"/>
</dbReference>
<reference evidence="3" key="1">
    <citation type="submission" date="2019-01" db="EMBL/GenBank/DDBJ databases">
        <title>Colletotrichum abscissum LGMF1257.</title>
        <authorList>
            <person name="Baroncelli R."/>
        </authorList>
    </citation>
    <scope>NUCLEOTIDE SEQUENCE</scope>
    <source>
        <strain evidence="3">Ca142</strain>
    </source>
</reference>
<feature type="compositionally biased region" description="Low complexity" evidence="1">
    <location>
        <begin position="984"/>
        <end position="1002"/>
    </location>
</feature>
<feature type="region of interest" description="Disordered" evidence="1">
    <location>
        <begin position="1062"/>
        <end position="1081"/>
    </location>
</feature>
<evidence type="ECO:0000313" key="4">
    <source>
        <dbReference type="Proteomes" id="UP001056436"/>
    </source>
</evidence>
<feature type="compositionally biased region" description="Polar residues" evidence="1">
    <location>
        <begin position="1062"/>
        <end position="1076"/>
    </location>
</feature>
<feature type="region of interest" description="Disordered" evidence="1">
    <location>
        <begin position="902"/>
        <end position="946"/>
    </location>
</feature>
<feature type="region of interest" description="Disordered" evidence="1">
    <location>
        <begin position="972"/>
        <end position="1008"/>
    </location>
</feature>
<feature type="region of interest" description="Disordered" evidence="1">
    <location>
        <begin position="692"/>
        <end position="744"/>
    </location>
</feature>
<dbReference type="Pfam" id="PF06413">
    <property type="entry name" value="Neugrin"/>
    <property type="match status" value="1"/>
</dbReference>
<accession>A0A9P9XLI9</accession>
<evidence type="ECO:0000259" key="2">
    <source>
        <dbReference type="Pfam" id="PF06985"/>
    </source>
</evidence>
<dbReference type="EMBL" id="SDAQ01000017">
    <property type="protein sequence ID" value="KAI3555432.1"/>
    <property type="molecule type" value="Genomic_DNA"/>
</dbReference>
<evidence type="ECO:0000313" key="3">
    <source>
        <dbReference type="EMBL" id="KAI3555432.1"/>
    </source>
</evidence>
<proteinExistence type="predicted"/>
<feature type="region of interest" description="Disordered" evidence="1">
    <location>
        <begin position="1096"/>
        <end position="1179"/>
    </location>
</feature>
<feature type="compositionally biased region" description="Polar residues" evidence="1">
    <location>
        <begin position="972"/>
        <end position="983"/>
    </location>
</feature>
<sequence length="1358" mass="153551">MLCSCRLSPLRLFVQGISQLHISDPIIAPRLPQYVKNNRTLQISQASTFATSAVHNKKRDFIPFEKGGKQATSRGPLEEQPDEEPAKPKRENWQLQKEALKKKFPDGWNPRKRLSPDAIAGIKALHAQFPEEYDLKTLADKFQMSPEAIRRILRSKWQATPEEEEDRQERWFRRGVNVWSRYAELGLKPPSKWRREGVTRDPSYHQNRKEAIQRRKEEEAKENVGERLQRKLSDTIINCMNPILPIGCGCLSAFFATAKPHSFEVFDLENAPPYAVLSHLWEHDEVLFQDLRDGQMLRPRAGLRKIDAACLVAQERMLRYIWIDTSCVDIESESERSEAVESSFRIFKSAALCIAYLSDVESERSLPAGHVFLTDRNLDDNLEGRFRHTFKRSRWFTRSWALPELIAPPELVFYSRGWELIGTRSELRNHLFDVTGVDTFILQGGDLAKVSVARKMFWATSRNAYRLEDIAYSLAGLFGVDMMPIYGEGNVSAFLRLQEHIAKTVSDPTLFAWRKDWLQKFTTWDKCKDLVSSSHLRDFLASSPGAFSHCGSMFPAMVTVDDMKLNQRDFGNDDDTAWETSSVASFQSSATTLIEGSTSTPVTSGLGNAISFLSENDALYPLFRLAMQTPRVGPDRLRRNLTRILRSLGLELAIEAMTKEEALSAVFFRVYRLAIASGVTSRIAEKSLEPIALDQPRTKAPEDAPGTLSEDPHRDEFAQLEQEDDDLGQGEGDDAPEEKEGQANELNFESIRAFVLSSGAFENMTRRLSDFVKPTFRTQAQKLVAKVLEGKDTSEDQYWIGMKDKMQVVLTELEESSPENLLLDIESTPKRLEVFQTWAETMTKEEWDWWPLPPPKHALSSTEARVGWRCRCGILRWEIVPASFASNIAILLQKYPLASRDHTVSASNPQSDASPMSSKTDETSSLGTRSIKTSAPNELLKSPDPTSRKISLEKYADISRRVSKAVANGMVSNAPLTSSKPNETSSLGLSSTKTSSANESSAFPTPPPMVHVNAQTLDAFPWKLFESEIFDSEKEIEALRMAYWLGVSSYPKLNEISSLGIGSTKTSSANESSNLPDLTPETEHAQMRAILPETRARLGPTSSPGQKSQIDQKSQTGQNHLASSSNTVSVTPPTSSHPNEISSLGTRSIKAPSANESSKLPDPVSSPSQDNQTGQKREYPRPRYIFLLATTGRHRLRQLPSLYLDTADFGQELRKAYRELKGFWRWWFSPYNFSHCEFVRFEKFCRNGFAHRGLEVPNISQKDYYYNPRPALREPPVSPEEFSHVFHYTAKREAVIWASLGLPFYDTVEALSDDTVGCIPQRYHYLDERSNRKEDFWECDDAACVGVDGSWVVYGVYD</sequence>
<feature type="compositionally biased region" description="Polar residues" evidence="1">
    <location>
        <begin position="904"/>
        <end position="936"/>
    </location>
</feature>
<dbReference type="PANTHER" id="PTHR10622:SF10">
    <property type="entry name" value="HET DOMAIN-CONTAINING PROTEIN"/>
    <property type="match status" value="1"/>
</dbReference>
<feature type="region of interest" description="Disordered" evidence="1">
    <location>
        <begin position="63"/>
        <end position="92"/>
    </location>
</feature>
<evidence type="ECO:0000256" key="1">
    <source>
        <dbReference type="SAM" id="MobiDB-lite"/>
    </source>
</evidence>
<feature type="compositionally biased region" description="Polar residues" evidence="1">
    <location>
        <begin position="1100"/>
        <end position="1122"/>
    </location>
</feature>
<comment type="caution">
    <text evidence="3">The sequence shown here is derived from an EMBL/GenBank/DDBJ whole genome shotgun (WGS) entry which is preliminary data.</text>
</comment>
<keyword evidence="4" id="KW-1185">Reference proteome</keyword>
<feature type="compositionally biased region" description="Low complexity" evidence="1">
    <location>
        <begin position="1123"/>
        <end position="1139"/>
    </location>
</feature>
<protein>
    <submittedName>
        <fullName evidence="3">Mitochondrion organization and biogenesis protein</fullName>
    </submittedName>
</protein>
<dbReference type="Proteomes" id="UP001056436">
    <property type="component" value="Unassembled WGS sequence"/>
</dbReference>
<dbReference type="InterPro" id="IPR010730">
    <property type="entry name" value="HET"/>
</dbReference>
<feature type="region of interest" description="Disordered" evidence="1">
    <location>
        <begin position="195"/>
        <end position="222"/>
    </location>
</feature>
<dbReference type="Pfam" id="PF06985">
    <property type="entry name" value="HET"/>
    <property type="match status" value="1"/>
</dbReference>
<feature type="domain" description="Heterokaryon incompatibility" evidence="2">
    <location>
        <begin position="274"/>
        <end position="404"/>
    </location>
</feature>
<feature type="compositionally biased region" description="Acidic residues" evidence="1">
    <location>
        <begin position="721"/>
        <end position="737"/>
    </location>
</feature>
<gene>
    <name evidence="3" type="ORF">CABS02_04188</name>
</gene>